<protein>
    <submittedName>
        <fullName evidence="1">Uncharacterized protein</fullName>
    </submittedName>
</protein>
<proteinExistence type="predicted"/>
<reference evidence="1 2" key="1">
    <citation type="submission" date="2024-01" db="EMBL/GenBank/DDBJ databases">
        <authorList>
            <person name="Waweru B."/>
        </authorList>
    </citation>
    <scope>NUCLEOTIDE SEQUENCE [LARGE SCALE GENOMIC DNA]</scope>
</reference>
<evidence type="ECO:0000313" key="1">
    <source>
        <dbReference type="EMBL" id="CAK7323208.1"/>
    </source>
</evidence>
<evidence type="ECO:0000313" key="2">
    <source>
        <dbReference type="Proteomes" id="UP001314170"/>
    </source>
</evidence>
<comment type="caution">
    <text evidence="1">The sequence shown here is derived from an EMBL/GenBank/DDBJ whole genome shotgun (WGS) entry which is preliminary data.</text>
</comment>
<dbReference type="Proteomes" id="UP001314170">
    <property type="component" value="Unassembled WGS sequence"/>
</dbReference>
<dbReference type="AlphaFoldDB" id="A0AAV1QQR5"/>
<organism evidence="1 2">
    <name type="scientific">Dovyalis caffra</name>
    <dbReference type="NCBI Taxonomy" id="77055"/>
    <lineage>
        <taxon>Eukaryota</taxon>
        <taxon>Viridiplantae</taxon>
        <taxon>Streptophyta</taxon>
        <taxon>Embryophyta</taxon>
        <taxon>Tracheophyta</taxon>
        <taxon>Spermatophyta</taxon>
        <taxon>Magnoliopsida</taxon>
        <taxon>eudicotyledons</taxon>
        <taxon>Gunneridae</taxon>
        <taxon>Pentapetalae</taxon>
        <taxon>rosids</taxon>
        <taxon>fabids</taxon>
        <taxon>Malpighiales</taxon>
        <taxon>Salicaceae</taxon>
        <taxon>Flacourtieae</taxon>
        <taxon>Dovyalis</taxon>
    </lineage>
</organism>
<dbReference type="EMBL" id="CAWUPB010000071">
    <property type="protein sequence ID" value="CAK7323208.1"/>
    <property type="molecule type" value="Genomic_DNA"/>
</dbReference>
<name>A0AAV1QQR5_9ROSI</name>
<gene>
    <name evidence="1" type="ORF">DCAF_LOCUS825</name>
</gene>
<sequence>MAEFAYNSSVNQSIEHDPFASVTSMLPRKPIDLVSLPIETRPSIEAKLLQNIFTTYMVMFVERLLLTIQATNLIWITKKRKNCKSLTSICIPNFIPSTRGRVLFSWGDMVEDMGGSLNWEFE</sequence>
<accession>A0AAV1QQR5</accession>
<keyword evidence="2" id="KW-1185">Reference proteome</keyword>